<gene>
    <name evidence="1" type="ORF">HHI36_009432</name>
</gene>
<comment type="caution">
    <text evidence="1">The sequence shown here is derived from an EMBL/GenBank/DDBJ whole genome shotgun (WGS) entry which is preliminary data.</text>
</comment>
<feature type="non-terminal residue" evidence="1">
    <location>
        <position position="295"/>
    </location>
</feature>
<name>A0ABD2MFE0_9CUCU</name>
<accession>A0ABD2MFE0</accession>
<sequence length="295" mass="35227">MSCLTVYEKESLLRLTNVYVIPQSYKDVFMKEAFKVFTRLEKGNFMNEYYDKLMKSVADDDIKFLSSDLCMNIIHAKFFREEYKENAACMDFAIKFMMYGDDMRSNIRSVLNILEDHKRKYWNSKEISVYVKSVIQSFCNKIMYKSMETTKLRIPLRKEFVSFLSEEWKNSFTLQETFEEYLMLDFMVLKYKDTEDLTFYAIELSKSFQGLRNVLGDFIVPLVNGFLSRNMRCLLGDENFHWKLLELLSNILKYDSSLFTCLLVVQLLPSHRDDEMNTNFEYVMEVLRDKDEIVQ</sequence>
<evidence type="ECO:0000313" key="1">
    <source>
        <dbReference type="EMBL" id="KAL3265218.1"/>
    </source>
</evidence>
<dbReference type="AlphaFoldDB" id="A0ABD2MFE0"/>
<dbReference type="EMBL" id="JABFTP020000001">
    <property type="protein sequence ID" value="KAL3265218.1"/>
    <property type="molecule type" value="Genomic_DNA"/>
</dbReference>
<protein>
    <submittedName>
        <fullName evidence="1">Uncharacterized protein</fullName>
    </submittedName>
</protein>
<dbReference type="Proteomes" id="UP001516400">
    <property type="component" value="Unassembled WGS sequence"/>
</dbReference>
<evidence type="ECO:0000313" key="2">
    <source>
        <dbReference type="Proteomes" id="UP001516400"/>
    </source>
</evidence>
<organism evidence="1 2">
    <name type="scientific">Cryptolaemus montrouzieri</name>
    <dbReference type="NCBI Taxonomy" id="559131"/>
    <lineage>
        <taxon>Eukaryota</taxon>
        <taxon>Metazoa</taxon>
        <taxon>Ecdysozoa</taxon>
        <taxon>Arthropoda</taxon>
        <taxon>Hexapoda</taxon>
        <taxon>Insecta</taxon>
        <taxon>Pterygota</taxon>
        <taxon>Neoptera</taxon>
        <taxon>Endopterygota</taxon>
        <taxon>Coleoptera</taxon>
        <taxon>Polyphaga</taxon>
        <taxon>Cucujiformia</taxon>
        <taxon>Coccinelloidea</taxon>
        <taxon>Coccinellidae</taxon>
        <taxon>Scymninae</taxon>
        <taxon>Scymnini</taxon>
        <taxon>Cryptolaemus</taxon>
    </lineage>
</organism>
<proteinExistence type="predicted"/>
<keyword evidence="2" id="KW-1185">Reference proteome</keyword>
<reference evidence="1 2" key="1">
    <citation type="journal article" date="2021" name="BMC Biol.">
        <title>Horizontally acquired antibacterial genes associated with adaptive radiation of ladybird beetles.</title>
        <authorList>
            <person name="Li H.S."/>
            <person name="Tang X.F."/>
            <person name="Huang Y.H."/>
            <person name="Xu Z.Y."/>
            <person name="Chen M.L."/>
            <person name="Du X.Y."/>
            <person name="Qiu B.Y."/>
            <person name="Chen P.T."/>
            <person name="Zhang W."/>
            <person name="Slipinski A."/>
            <person name="Escalona H.E."/>
            <person name="Waterhouse R.M."/>
            <person name="Zwick A."/>
            <person name="Pang H."/>
        </authorList>
    </citation>
    <scope>NUCLEOTIDE SEQUENCE [LARGE SCALE GENOMIC DNA]</scope>
    <source>
        <strain evidence="1">SYSU2018</strain>
    </source>
</reference>